<evidence type="ECO:0000313" key="1">
    <source>
        <dbReference type="EMBL" id="KAJ1130566.1"/>
    </source>
</evidence>
<gene>
    <name evidence="1" type="ORF">NDU88_008917</name>
</gene>
<reference evidence="1" key="1">
    <citation type="journal article" date="2022" name="bioRxiv">
        <title>Sequencing and chromosome-scale assembly of the giantPleurodeles waltlgenome.</title>
        <authorList>
            <person name="Brown T."/>
            <person name="Elewa A."/>
            <person name="Iarovenko S."/>
            <person name="Subramanian E."/>
            <person name="Araus A.J."/>
            <person name="Petzold A."/>
            <person name="Susuki M."/>
            <person name="Suzuki K.-i.T."/>
            <person name="Hayashi T."/>
            <person name="Toyoda A."/>
            <person name="Oliveira C."/>
            <person name="Osipova E."/>
            <person name="Leigh N.D."/>
            <person name="Simon A."/>
            <person name="Yun M.H."/>
        </authorList>
    </citation>
    <scope>NUCLEOTIDE SEQUENCE</scope>
    <source>
        <strain evidence="1">20211129_DDA</strain>
        <tissue evidence="1">Liver</tissue>
    </source>
</reference>
<accession>A0AAV7PQK0</accession>
<comment type="caution">
    <text evidence="1">The sequence shown here is derived from an EMBL/GenBank/DDBJ whole genome shotgun (WGS) entry which is preliminary data.</text>
</comment>
<organism evidence="1 2">
    <name type="scientific">Pleurodeles waltl</name>
    <name type="common">Iberian ribbed newt</name>
    <dbReference type="NCBI Taxonomy" id="8319"/>
    <lineage>
        <taxon>Eukaryota</taxon>
        <taxon>Metazoa</taxon>
        <taxon>Chordata</taxon>
        <taxon>Craniata</taxon>
        <taxon>Vertebrata</taxon>
        <taxon>Euteleostomi</taxon>
        <taxon>Amphibia</taxon>
        <taxon>Batrachia</taxon>
        <taxon>Caudata</taxon>
        <taxon>Salamandroidea</taxon>
        <taxon>Salamandridae</taxon>
        <taxon>Pleurodelinae</taxon>
        <taxon>Pleurodeles</taxon>
    </lineage>
</organism>
<keyword evidence="2" id="KW-1185">Reference proteome</keyword>
<protein>
    <submittedName>
        <fullName evidence="1">Uncharacterized protein</fullName>
    </submittedName>
</protein>
<dbReference type="Proteomes" id="UP001066276">
    <property type="component" value="Chromosome 7"/>
</dbReference>
<evidence type="ECO:0000313" key="2">
    <source>
        <dbReference type="Proteomes" id="UP001066276"/>
    </source>
</evidence>
<dbReference type="EMBL" id="JANPWB010000011">
    <property type="protein sequence ID" value="KAJ1130566.1"/>
    <property type="molecule type" value="Genomic_DNA"/>
</dbReference>
<name>A0AAV7PQK0_PLEWA</name>
<sequence>MSLTWGVGLIRAGWRLDRWYLQLDKFRDLCRQGSKQYYIENCGSGTSWKVVWEAQKACLRDQIISYVKGHREKNRQKIQDLEGSILDLEDHLASPPQDHLLCELAHMQTLLRQELTQVAREAWKTTRSQIYKWGDKASKTLHWLCTPRVALAAIPYLQMRDGLRVMGHGLMAQAFADYYQYLYRADREGPHSDLPRFVQDLPVSSLSVDDRASLKEDISVEELRAALAQLNPGRVFGLNGFPPGYWRLVWRQAGQPMLEMFQVALEMGKLAPDLQTTHCGAAQARELVNLEEKNQALQQYVVSLSSWFDMFDPFQELCHVIA</sequence>
<proteinExistence type="predicted"/>
<dbReference type="AlphaFoldDB" id="A0AAV7PQK0"/>